<name>A0A518V1Z4_BRELA</name>
<organism evidence="2 3">
    <name type="scientific">Brevibacillus laterosporus</name>
    <name type="common">Bacillus laterosporus</name>
    <dbReference type="NCBI Taxonomy" id="1465"/>
    <lineage>
        <taxon>Bacteria</taxon>
        <taxon>Bacillati</taxon>
        <taxon>Bacillota</taxon>
        <taxon>Bacilli</taxon>
        <taxon>Bacillales</taxon>
        <taxon>Paenibacillaceae</taxon>
        <taxon>Brevibacillus</taxon>
    </lineage>
</organism>
<accession>A0A518V1Z4</accession>
<proteinExistence type="predicted"/>
<evidence type="ECO:0000313" key="2">
    <source>
        <dbReference type="EMBL" id="QDX91008.1"/>
    </source>
</evidence>
<dbReference type="OrthoDB" id="2474991at2"/>
<dbReference type="InterPro" id="IPR013783">
    <property type="entry name" value="Ig-like_fold"/>
</dbReference>
<dbReference type="AlphaFoldDB" id="A0A518V1Z4"/>
<evidence type="ECO:0000256" key="1">
    <source>
        <dbReference type="SAM" id="SignalP"/>
    </source>
</evidence>
<protein>
    <recommendedName>
        <fullName evidence="4">Fibronectin type III domain-containing protein</fullName>
    </recommendedName>
</protein>
<keyword evidence="1" id="KW-0732">Signal</keyword>
<dbReference type="EMBL" id="CP033461">
    <property type="protein sequence ID" value="QDX91008.1"/>
    <property type="molecule type" value="Genomic_DNA"/>
</dbReference>
<feature type="signal peptide" evidence="1">
    <location>
        <begin position="1"/>
        <end position="23"/>
    </location>
</feature>
<reference evidence="2 3" key="1">
    <citation type="submission" date="2018-11" db="EMBL/GenBank/DDBJ databases">
        <title>Phylogenetic determinants of toxin gene distribution in genomes of Brevibacillus laterosporus.</title>
        <authorList>
            <person name="Glare T.R."/>
            <person name="Durrant A."/>
            <person name="Berry C."/>
            <person name="Palma L."/>
            <person name="Ormskirk M."/>
            <person name="Cox M.O."/>
        </authorList>
    </citation>
    <scope>NUCLEOTIDE SEQUENCE [LARGE SCALE GENOMIC DNA]</scope>
    <source>
        <strain evidence="2 3">1821L</strain>
        <plasmid evidence="2 3">p1821L01</plasmid>
    </source>
</reference>
<geneLocation type="plasmid" evidence="2 3">
    <name>p1821L01</name>
</geneLocation>
<gene>
    <name evidence="2" type="ORF">EEL30_00625</name>
</gene>
<keyword evidence="3" id="KW-1185">Reference proteome</keyword>
<sequence length="698" mass="78095">MNKNKIALVLTVLLAVSPQSLIAAEGFFSEATKVEWTLATVPTIKIKSELEKSKEIEIETNNSPGTKMFLERSSNPDFINSNIVEEWVPHTKGDTLLFTLEDGEIVYLRIKAKNGSNIETDFSPVLSLVEAPLMPTLAEQNSTDKSISLRFNLSKGATKYYVKRQDSQKAIETNGDQFIDNTVLPGREYTYEFWAVNTKESEHNRITLWTKPQSPILSDGQISYDSVSINVDTRENPDNIKIEARREKGKPEVNGKVISESGLENVTSYEYEARIISANNEMTEWIKHQTTTTIDTWKPTPDTIADLNIDVNRDKETNIDGLKDINDKQKFDATIKDSEGKLIASSTLMDTVNDLEKWIGPQLELNASYQITLGIQKGEDKKSRVEKTVTVVTPSDLATKSNTTIKTTNDSIKLDLGNIQNKKGTKYKVILNGDQEIETDEIALFEKLNADNLYELAIEVLRPYGSFENIGQFKVSTGKSSSQIFKEEADSIFGSIEVFGKADPKEGSAWAEALVGKEFSSGWTIKGEIIGVTKELSKSVTIFNGLEGNKTYVMIVTISDGQFIEKKEYTFTTPGTELLPKEFTEEAEKIANSIQYETDGQRNSGKAWVDVKLLKTTRMTVSATLDGKQKNLTPSSVRFETDDNTRYTMVVYVTDGKYSFQKEIVITTPNRTAPKVDNAYLEKNNIILEVISKNGLKK</sequence>
<dbReference type="Gene3D" id="2.60.40.10">
    <property type="entry name" value="Immunoglobulins"/>
    <property type="match status" value="1"/>
</dbReference>
<evidence type="ECO:0008006" key="4">
    <source>
        <dbReference type="Google" id="ProtNLM"/>
    </source>
</evidence>
<feature type="chain" id="PRO_5022041568" description="Fibronectin type III domain-containing protein" evidence="1">
    <location>
        <begin position="24"/>
        <end position="698"/>
    </location>
</feature>
<keyword evidence="2" id="KW-0614">Plasmid</keyword>
<evidence type="ECO:0000313" key="3">
    <source>
        <dbReference type="Proteomes" id="UP000319432"/>
    </source>
</evidence>
<dbReference type="Proteomes" id="UP000319432">
    <property type="component" value="Plasmid p1821L01"/>
</dbReference>